<protein>
    <submittedName>
        <fullName evidence="7">Glyoxylase, beta-lactamase superfamily II</fullName>
    </submittedName>
</protein>
<dbReference type="Proteomes" id="UP000198867">
    <property type="component" value="Unassembled WGS sequence"/>
</dbReference>
<keyword evidence="3" id="KW-0479">Metal-binding</keyword>
<dbReference type="GO" id="GO:0016787">
    <property type="term" value="F:hydrolase activity"/>
    <property type="evidence" value="ECO:0007669"/>
    <property type="project" value="UniProtKB-KW"/>
</dbReference>
<dbReference type="Gene3D" id="3.60.15.10">
    <property type="entry name" value="Ribonuclease Z/Hydroxyacylglutathione hydrolase-like"/>
    <property type="match status" value="1"/>
</dbReference>
<dbReference type="PANTHER" id="PTHR42978:SF7">
    <property type="entry name" value="METALLO-HYDROLASE RV2300C-RELATED"/>
    <property type="match status" value="1"/>
</dbReference>
<sequence length="265" mass="29229">MTPQTWEILVIKHGTRTTRRSDVFMNYGFYDEPDGDFVLHYYLWVLRSGDQVIHVDTGYSATGAAKRGREVLIDPLEALGSLGLRADAGNPVVVTHAHYDHIGNLGAFTKSPIHISRKELEFWTSDLGTKPLFSHFGDQEEVASILQAKSEGRLREFEGRCEITPGVELVEVGGHTPGQLVVRVSTNLGPVILAGDAAHFHEELERDMLFQSMADLSTAYRALHWLRDEDVAAIITGHDAGELDRFDRVEGPLGDFVAIVGAHGA</sequence>
<organism evidence="7 8">
    <name type="scientific">Mycetocola miduiensis</name>
    <dbReference type="NCBI Taxonomy" id="995034"/>
    <lineage>
        <taxon>Bacteria</taxon>
        <taxon>Bacillati</taxon>
        <taxon>Actinomycetota</taxon>
        <taxon>Actinomycetes</taxon>
        <taxon>Micrococcales</taxon>
        <taxon>Microbacteriaceae</taxon>
        <taxon>Mycetocola</taxon>
    </lineage>
</organism>
<dbReference type="CDD" id="cd07729">
    <property type="entry name" value="AHL_lactonase_MBL-fold"/>
    <property type="match status" value="1"/>
</dbReference>
<reference evidence="8" key="1">
    <citation type="submission" date="2016-10" db="EMBL/GenBank/DDBJ databases">
        <authorList>
            <person name="Varghese N."/>
            <person name="Submissions S."/>
        </authorList>
    </citation>
    <scope>NUCLEOTIDE SEQUENCE [LARGE SCALE GENOMIC DNA]</scope>
    <source>
        <strain evidence="8">CGMCC 1.11101</strain>
    </source>
</reference>
<dbReference type="InterPro" id="IPR001279">
    <property type="entry name" value="Metallo-B-lactamas"/>
</dbReference>
<evidence type="ECO:0000256" key="1">
    <source>
        <dbReference type="ARBA" id="ARBA00001947"/>
    </source>
</evidence>
<dbReference type="SUPFAM" id="SSF56281">
    <property type="entry name" value="Metallo-hydrolase/oxidoreductase"/>
    <property type="match status" value="1"/>
</dbReference>
<comment type="similarity">
    <text evidence="2">Belongs to the metallo-beta-lactamase superfamily.</text>
</comment>
<evidence type="ECO:0000256" key="3">
    <source>
        <dbReference type="ARBA" id="ARBA00022723"/>
    </source>
</evidence>
<keyword evidence="8" id="KW-1185">Reference proteome</keyword>
<evidence type="ECO:0000313" key="8">
    <source>
        <dbReference type="Proteomes" id="UP000198867"/>
    </source>
</evidence>
<evidence type="ECO:0000256" key="5">
    <source>
        <dbReference type="ARBA" id="ARBA00022833"/>
    </source>
</evidence>
<dbReference type="EMBL" id="FOVM01000002">
    <property type="protein sequence ID" value="SFN51397.1"/>
    <property type="molecule type" value="Genomic_DNA"/>
</dbReference>
<dbReference type="OrthoDB" id="3196337at2"/>
<dbReference type="RefSeq" id="WP_090709238.1">
    <property type="nucleotide sequence ID" value="NZ_FOVM01000002.1"/>
</dbReference>
<evidence type="ECO:0000313" key="7">
    <source>
        <dbReference type="EMBL" id="SFN51397.1"/>
    </source>
</evidence>
<accession>A0A1I4ZMH7</accession>
<keyword evidence="4" id="KW-0378">Hydrolase</keyword>
<dbReference type="PANTHER" id="PTHR42978">
    <property type="entry name" value="QUORUM-QUENCHING LACTONASE YTNP-RELATED-RELATED"/>
    <property type="match status" value="1"/>
</dbReference>
<gene>
    <name evidence="7" type="ORF">SAMN05216219_0924</name>
</gene>
<feature type="domain" description="Metallo-beta-lactamase" evidence="6">
    <location>
        <begin position="58"/>
        <end position="238"/>
    </location>
</feature>
<dbReference type="STRING" id="995034.SAMN05216219_0924"/>
<comment type="cofactor">
    <cofactor evidence="1">
        <name>Zn(2+)</name>
        <dbReference type="ChEBI" id="CHEBI:29105"/>
    </cofactor>
</comment>
<dbReference type="SMART" id="SM00849">
    <property type="entry name" value="Lactamase_B"/>
    <property type="match status" value="1"/>
</dbReference>
<proteinExistence type="inferred from homology"/>
<dbReference type="AlphaFoldDB" id="A0A1I4ZMH7"/>
<evidence type="ECO:0000259" key="6">
    <source>
        <dbReference type="SMART" id="SM00849"/>
    </source>
</evidence>
<dbReference type="GO" id="GO:0046872">
    <property type="term" value="F:metal ion binding"/>
    <property type="evidence" value="ECO:0007669"/>
    <property type="project" value="UniProtKB-KW"/>
</dbReference>
<keyword evidence="5" id="KW-0862">Zinc</keyword>
<evidence type="ECO:0000256" key="2">
    <source>
        <dbReference type="ARBA" id="ARBA00007749"/>
    </source>
</evidence>
<dbReference type="InterPro" id="IPR036866">
    <property type="entry name" value="RibonucZ/Hydroxyglut_hydro"/>
</dbReference>
<name>A0A1I4ZMH7_9MICO</name>
<evidence type="ECO:0000256" key="4">
    <source>
        <dbReference type="ARBA" id="ARBA00022801"/>
    </source>
</evidence>
<dbReference type="Pfam" id="PF00753">
    <property type="entry name" value="Lactamase_B"/>
    <property type="match status" value="1"/>
</dbReference>
<dbReference type="InterPro" id="IPR051013">
    <property type="entry name" value="MBL_superfamily_lactonases"/>
</dbReference>